<organism evidence="2 3">
    <name type="scientific">Protopolystoma xenopodis</name>
    <dbReference type="NCBI Taxonomy" id="117903"/>
    <lineage>
        <taxon>Eukaryota</taxon>
        <taxon>Metazoa</taxon>
        <taxon>Spiralia</taxon>
        <taxon>Lophotrochozoa</taxon>
        <taxon>Platyhelminthes</taxon>
        <taxon>Monogenea</taxon>
        <taxon>Polyopisthocotylea</taxon>
        <taxon>Polystomatidea</taxon>
        <taxon>Polystomatidae</taxon>
        <taxon>Protopolystoma</taxon>
    </lineage>
</organism>
<keyword evidence="1" id="KW-0472">Membrane</keyword>
<proteinExistence type="predicted"/>
<evidence type="ECO:0000313" key="3">
    <source>
        <dbReference type="Proteomes" id="UP000784294"/>
    </source>
</evidence>
<keyword evidence="3" id="KW-1185">Reference proteome</keyword>
<feature type="transmembrane region" description="Helical" evidence="1">
    <location>
        <begin position="108"/>
        <end position="131"/>
    </location>
</feature>
<comment type="caution">
    <text evidence="2">The sequence shown here is derived from an EMBL/GenBank/DDBJ whole genome shotgun (WGS) entry which is preliminary data.</text>
</comment>
<dbReference type="AlphaFoldDB" id="A0A448XFP0"/>
<keyword evidence="1" id="KW-0812">Transmembrane</keyword>
<evidence type="ECO:0000313" key="2">
    <source>
        <dbReference type="EMBL" id="VEL35434.1"/>
    </source>
</evidence>
<sequence>MGALGCEGPMKGDITVDRVYSSEARLNRWATVVVPLGRGPTVAGPTVPGAAVSGASVSRATVAGPRMAGSVAVAAAVMAAMMGWKVLVGMADRFTTARAAGSTTSATTAVRITTTTLGATIATAIATLALFSATFAQRMATLLVATGTADVESGVATLAAPIATACALFPFDTATTTGAAHRAGAHDAGHSRRQLHGGWHHQQRADWTQQAGRIAAKEGRVGGVVVEAGLDRRHGRVAGDHRSGVHRQELFNRQQNHFTGQACGAIM</sequence>
<keyword evidence="1" id="KW-1133">Transmembrane helix</keyword>
<gene>
    <name evidence="2" type="ORF">PXEA_LOCUS28874</name>
</gene>
<protein>
    <submittedName>
        <fullName evidence="2">Uncharacterized protein</fullName>
    </submittedName>
</protein>
<name>A0A448XFP0_9PLAT</name>
<reference evidence="2" key="1">
    <citation type="submission" date="2018-11" db="EMBL/GenBank/DDBJ databases">
        <authorList>
            <consortium name="Pathogen Informatics"/>
        </authorList>
    </citation>
    <scope>NUCLEOTIDE SEQUENCE</scope>
</reference>
<feature type="transmembrane region" description="Helical" evidence="1">
    <location>
        <begin position="68"/>
        <end position="88"/>
    </location>
</feature>
<evidence type="ECO:0000256" key="1">
    <source>
        <dbReference type="SAM" id="Phobius"/>
    </source>
</evidence>
<dbReference type="Proteomes" id="UP000784294">
    <property type="component" value="Unassembled WGS sequence"/>
</dbReference>
<accession>A0A448XFP0</accession>
<dbReference type="EMBL" id="CAAALY010249841">
    <property type="protein sequence ID" value="VEL35434.1"/>
    <property type="molecule type" value="Genomic_DNA"/>
</dbReference>